<name>A0ABW2KSN6_9PROT</name>
<dbReference type="Pfam" id="PF10011">
    <property type="entry name" value="DUF2254"/>
    <property type="match status" value="1"/>
</dbReference>
<reference evidence="3" key="1">
    <citation type="journal article" date="2019" name="Int. J. Syst. Evol. Microbiol.">
        <title>The Global Catalogue of Microorganisms (GCM) 10K type strain sequencing project: providing services to taxonomists for standard genome sequencing and annotation.</title>
        <authorList>
            <consortium name="The Broad Institute Genomics Platform"/>
            <consortium name="The Broad Institute Genome Sequencing Center for Infectious Disease"/>
            <person name="Wu L."/>
            <person name="Ma J."/>
        </authorList>
    </citation>
    <scope>NUCLEOTIDE SEQUENCE [LARGE SCALE GENOMIC DNA]</scope>
    <source>
        <strain evidence="3">CGMCC 1.16275</strain>
    </source>
</reference>
<evidence type="ECO:0000313" key="3">
    <source>
        <dbReference type="Proteomes" id="UP001596456"/>
    </source>
</evidence>
<dbReference type="EMBL" id="JBHTCM010000009">
    <property type="protein sequence ID" value="MFC7333029.1"/>
    <property type="molecule type" value="Genomic_DNA"/>
</dbReference>
<sequence>MAPQRGRERDPDAPDPALVRDGDGSVRIIRSGSDHSGMTAAAFDPIRQAGQGKPAVLIRLLEALRRVADCARCDVQREALRPHADRILATAEQSIGVAALRPRSGRTPIGRRRRRRG</sequence>
<feature type="region of interest" description="Disordered" evidence="1">
    <location>
        <begin position="1"/>
        <end position="24"/>
    </location>
</feature>
<dbReference type="RefSeq" id="WP_377357844.1">
    <property type="nucleotide sequence ID" value="NZ_JBHTCM010000009.1"/>
</dbReference>
<dbReference type="InterPro" id="IPR018723">
    <property type="entry name" value="DUF2254_membrane"/>
</dbReference>
<protein>
    <submittedName>
        <fullName evidence="2">DUF2254 family protein</fullName>
    </submittedName>
</protein>
<dbReference type="Proteomes" id="UP001596456">
    <property type="component" value="Unassembled WGS sequence"/>
</dbReference>
<organism evidence="2 3">
    <name type="scientific">Rhodocista pekingensis</name>
    <dbReference type="NCBI Taxonomy" id="201185"/>
    <lineage>
        <taxon>Bacteria</taxon>
        <taxon>Pseudomonadati</taxon>
        <taxon>Pseudomonadota</taxon>
        <taxon>Alphaproteobacteria</taxon>
        <taxon>Rhodospirillales</taxon>
        <taxon>Azospirillaceae</taxon>
        <taxon>Rhodocista</taxon>
    </lineage>
</organism>
<evidence type="ECO:0000256" key="1">
    <source>
        <dbReference type="SAM" id="MobiDB-lite"/>
    </source>
</evidence>
<evidence type="ECO:0000313" key="2">
    <source>
        <dbReference type="EMBL" id="MFC7333029.1"/>
    </source>
</evidence>
<proteinExistence type="predicted"/>
<comment type="caution">
    <text evidence="2">The sequence shown here is derived from an EMBL/GenBank/DDBJ whole genome shotgun (WGS) entry which is preliminary data.</text>
</comment>
<accession>A0ABW2KSN6</accession>
<gene>
    <name evidence="2" type="ORF">ACFQPS_07630</name>
</gene>
<keyword evidence="3" id="KW-1185">Reference proteome</keyword>